<evidence type="ECO:0000313" key="4">
    <source>
        <dbReference type="Proteomes" id="UP000070069"/>
    </source>
</evidence>
<dbReference type="Proteomes" id="UP000070069">
    <property type="component" value="Unassembled WGS sequence"/>
</dbReference>
<dbReference type="AlphaFoldDB" id="A0A139JQR6"/>
<evidence type="ECO:0000313" key="2">
    <source>
        <dbReference type="EMBL" id="KXT29315.1"/>
    </source>
</evidence>
<evidence type="ECO:0000256" key="1">
    <source>
        <dbReference type="SAM" id="Phobius"/>
    </source>
</evidence>
<evidence type="ECO:0000313" key="5">
    <source>
        <dbReference type="Proteomes" id="UP000249343"/>
    </source>
</evidence>
<dbReference type="RefSeq" id="WP_083515896.1">
    <property type="nucleotide sequence ID" value="NZ_JHUK01000002.1"/>
</dbReference>
<comment type="caution">
    <text evidence="2">The sequence shown here is derived from an EMBL/GenBank/DDBJ whole genome shotgun (WGS) entry which is preliminary data.</text>
</comment>
<keyword evidence="1" id="KW-0812">Transmembrane</keyword>
<evidence type="ECO:0000313" key="3">
    <source>
        <dbReference type="EMBL" id="RAM57870.1"/>
    </source>
</evidence>
<sequence>MFNNFGKIILEFLICLVFSSIISWFMILIHKKKQGNYIKNCLLKFSVLEKEILKTILQSKVKNFPLTKNSPITKKFSDLRILFKLKDSSENNLHSIYYLNKDIFNLIARDSELKNIYL</sequence>
<accession>A0A139JQR6</accession>
<protein>
    <submittedName>
        <fullName evidence="2">Uncharacterized protein</fullName>
    </submittedName>
</protein>
<keyword evidence="5" id="KW-1185">Reference proteome</keyword>
<proteinExistence type="predicted"/>
<dbReference type="PATRIC" id="fig|203274.3.peg.234"/>
<feature type="transmembrane region" description="Helical" evidence="1">
    <location>
        <begin position="6"/>
        <end position="29"/>
    </location>
</feature>
<name>A0A139JQR6_9MOLU</name>
<dbReference type="EMBL" id="LTBM01000002">
    <property type="protein sequence ID" value="KXT29315.1"/>
    <property type="molecule type" value="Genomic_DNA"/>
</dbReference>
<reference evidence="3 5" key="1">
    <citation type="submission" date="2014-04" db="EMBL/GenBank/DDBJ databases">
        <title>Genome study of Napier grass stunt phytoplasma.</title>
        <authorList>
            <person name="Kawicha P."/>
            <person name="Dickinson M."/>
            <person name="Hodgetts J."/>
        </authorList>
    </citation>
    <scope>NUCLEOTIDE SEQUENCE [LARGE SCALE GENOMIC DNA]</scope>
    <source>
        <strain evidence="3 5">NGS-S10</strain>
    </source>
</reference>
<keyword evidence="1" id="KW-1133">Transmembrane helix</keyword>
<organism evidence="2 4">
    <name type="scientific">Candidatus Phytoplasma oryzae</name>
    <dbReference type="NCBI Taxonomy" id="203274"/>
    <lineage>
        <taxon>Bacteria</taxon>
        <taxon>Bacillati</taxon>
        <taxon>Mycoplasmatota</taxon>
        <taxon>Mollicutes</taxon>
        <taxon>Acholeplasmatales</taxon>
        <taxon>Acholeplasmataceae</taxon>
        <taxon>Candidatus Phytoplasma</taxon>
        <taxon>16SrXI (Rice yellow dwarf group)</taxon>
    </lineage>
</organism>
<dbReference type="Proteomes" id="UP000249343">
    <property type="component" value="Unassembled WGS sequence"/>
</dbReference>
<gene>
    <name evidence="2" type="ORF">AXA84_0129</name>
    <name evidence="3" type="ORF">DH96_00940</name>
</gene>
<dbReference type="OrthoDB" id="386213at2"/>
<dbReference type="EMBL" id="JHUK01000002">
    <property type="protein sequence ID" value="RAM57870.1"/>
    <property type="molecule type" value="Genomic_DNA"/>
</dbReference>
<keyword evidence="1" id="KW-0472">Membrane</keyword>
<reference evidence="2 4" key="2">
    <citation type="submission" date="2016-02" db="EMBL/GenBank/DDBJ databases">
        <title>A draft genome sequence of Candidatus Phytoplasma oryzae strain Mbita1, the causative agent of Napier Grass stunt disease in Kenya.</title>
        <authorList>
            <person name="Fischer A."/>
            <person name="Santa-Cruz I."/>
            <person name="Wambua L."/>
            <person name="Olds C."/>
            <person name="Midega C."/>
            <person name="Dickinson M."/>
            <person name="Kawicha P."/>
            <person name="Khan Z."/>
            <person name="Masiga D."/>
            <person name="Jores J."/>
            <person name="Bernd S."/>
        </authorList>
    </citation>
    <scope>NUCLEOTIDE SEQUENCE [LARGE SCALE GENOMIC DNA]</scope>
    <source>
        <strain evidence="2">Mbita1</strain>
    </source>
</reference>